<keyword evidence="3 12" id="KW-0762">Sugar transport</keyword>
<keyword evidence="5" id="KW-0598">Phosphotransferase system</keyword>
<evidence type="ECO:0000256" key="3">
    <source>
        <dbReference type="ARBA" id="ARBA00022597"/>
    </source>
</evidence>
<comment type="subcellular location">
    <subcellularLocation>
        <location evidence="1">Cytoplasm</location>
    </subcellularLocation>
</comment>
<accession>A0ABT7QXE9</accession>
<proteinExistence type="predicted"/>
<protein>
    <recommendedName>
        <fullName evidence="7">PTS system glucose-specific EIIA component</fullName>
    </recommendedName>
    <alternativeName>
        <fullName evidence="10">EIIA-Glc</fullName>
    </alternativeName>
    <alternativeName>
        <fullName evidence="9">EIII-Glc</fullName>
    </alternativeName>
    <alternativeName>
        <fullName evidence="8">Glucose-specific phosphotransferase enzyme IIA component</fullName>
    </alternativeName>
</protein>
<feature type="domain" description="PTS EIIA type-1" evidence="11">
    <location>
        <begin position="28"/>
        <end position="132"/>
    </location>
</feature>
<organism evidence="12 13">
    <name type="scientific">Sulfurovum zhangzhouensis</name>
    <dbReference type="NCBI Taxonomy" id="3019067"/>
    <lineage>
        <taxon>Bacteria</taxon>
        <taxon>Pseudomonadati</taxon>
        <taxon>Campylobacterota</taxon>
        <taxon>Epsilonproteobacteria</taxon>
        <taxon>Campylobacterales</taxon>
        <taxon>Sulfurovaceae</taxon>
        <taxon>Sulfurovum</taxon>
    </lineage>
</organism>
<reference evidence="12" key="1">
    <citation type="submission" date="2023-01" db="EMBL/GenBank/DDBJ databases">
        <title>Sulfurovum sp. zt1-1 genome assembly.</title>
        <authorList>
            <person name="Wang J."/>
        </authorList>
    </citation>
    <scope>NUCLEOTIDE SEQUENCE</scope>
    <source>
        <strain evidence="12">Zt1-1</strain>
    </source>
</reference>
<dbReference type="InterPro" id="IPR050890">
    <property type="entry name" value="PTS_EIIA_component"/>
</dbReference>
<dbReference type="SUPFAM" id="SSF51261">
    <property type="entry name" value="Duplicated hybrid motif"/>
    <property type="match status" value="1"/>
</dbReference>
<dbReference type="RefSeq" id="WP_289413004.1">
    <property type="nucleotide sequence ID" value="NZ_JAQIBD010000001.1"/>
</dbReference>
<name>A0ABT7QXE9_9BACT</name>
<keyword evidence="4" id="KW-0808">Transferase</keyword>
<evidence type="ECO:0000256" key="9">
    <source>
        <dbReference type="ARBA" id="ARBA00042526"/>
    </source>
</evidence>
<evidence type="ECO:0000256" key="8">
    <source>
        <dbReference type="ARBA" id="ARBA00042296"/>
    </source>
</evidence>
<dbReference type="PANTHER" id="PTHR45008">
    <property type="entry name" value="PTS SYSTEM GLUCOSE-SPECIFIC EIIA COMPONENT"/>
    <property type="match status" value="1"/>
</dbReference>
<evidence type="ECO:0000256" key="4">
    <source>
        <dbReference type="ARBA" id="ARBA00022679"/>
    </source>
</evidence>
<dbReference type="EMBL" id="JAQIBD010000001">
    <property type="protein sequence ID" value="MDM5271511.1"/>
    <property type="molecule type" value="Genomic_DNA"/>
</dbReference>
<comment type="caution">
    <text evidence="12">The sequence shown here is derived from an EMBL/GenBank/DDBJ whole genome shotgun (WGS) entry which is preliminary data.</text>
</comment>
<evidence type="ECO:0000256" key="7">
    <source>
        <dbReference type="ARBA" id="ARBA00039163"/>
    </source>
</evidence>
<evidence type="ECO:0000256" key="10">
    <source>
        <dbReference type="ARBA" id="ARBA00042873"/>
    </source>
</evidence>
<dbReference type="InterPro" id="IPR011055">
    <property type="entry name" value="Dup_hybrid_motif"/>
</dbReference>
<evidence type="ECO:0000313" key="12">
    <source>
        <dbReference type="EMBL" id="MDM5271511.1"/>
    </source>
</evidence>
<dbReference type="Gene3D" id="2.70.70.10">
    <property type="entry name" value="Glucose Permease (Domain IIA)"/>
    <property type="match status" value="1"/>
</dbReference>
<evidence type="ECO:0000313" key="13">
    <source>
        <dbReference type="Proteomes" id="UP001169069"/>
    </source>
</evidence>
<dbReference type="InterPro" id="IPR001127">
    <property type="entry name" value="PTS_EIIA_1_perm"/>
</dbReference>
<evidence type="ECO:0000259" key="11">
    <source>
        <dbReference type="PROSITE" id="PS51093"/>
    </source>
</evidence>
<sequence>MFGLFKRKQREVFAPVDGQVVSLDQVNDEVFSQGLAGDGVAIKPVSDIFRAPISGKVTKIFGTNHAYSIKNDKDLEVMVHIGLDTVALKGEGFERLVEEGDIVEAGDPVIKTDLAYLGEHAKDTITPILITDESDVKSIEKKLKIVKSGDVIMEVN</sequence>
<evidence type="ECO:0000256" key="2">
    <source>
        <dbReference type="ARBA" id="ARBA00022448"/>
    </source>
</evidence>
<gene>
    <name evidence="12" type="ORF">PGH07_04920</name>
</gene>
<dbReference type="PANTHER" id="PTHR45008:SF1">
    <property type="entry name" value="PTS SYSTEM GLUCOSE-SPECIFIC EIIA COMPONENT"/>
    <property type="match status" value="1"/>
</dbReference>
<dbReference type="NCBIfam" id="TIGR00830">
    <property type="entry name" value="PTBA"/>
    <property type="match status" value="1"/>
</dbReference>
<keyword evidence="13" id="KW-1185">Reference proteome</keyword>
<keyword evidence="2" id="KW-0813">Transport</keyword>
<evidence type="ECO:0000256" key="6">
    <source>
        <dbReference type="ARBA" id="ARBA00022777"/>
    </source>
</evidence>
<dbReference type="Proteomes" id="UP001169069">
    <property type="component" value="Unassembled WGS sequence"/>
</dbReference>
<dbReference type="PROSITE" id="PS51093">
    <property type="entry name" value="PTS_EIIA_TYPE_1"/>
    <property type="match status" value="1"/>
</dbReference>
<evidence type="ECO:0000256" key="5">
    <source>
        <dbReference type="ARBA" id="ARBA00022683"/>
    </source>
</evidence>
<keyword evidence="6" id="KW-0418">Kinase</keyword>
<dbReference type="Pfam" id="PF00358">
    <property type="entry name" value="PTS_EIIA_1"/>
    <property type="match status" value="1"/>
</dbReference>
<evidence type="ECO:0000256" key="1">
    <source>
        <dbReference type="ARBA" id="ARBA00004496"/>
    </source>
</evidence>